<sequence length="122" mass="13931">MIRIELDEASLGATRSAISPLRDAFCAMHPALPGRHPSWPYRERVVRAREVWREDDRLRPLWDLFAEGRRVVSDFLLPRPFGTVHVHEEPAALRATDPAFVREQVAVCYPGTADTPFVRPCL</sequence>
<proteinExistence type="predicted"/>
<keyword evidence="2" id="KW-1185">Reference proteome</keyword>
<gene>
    <name evidence="1" type="ORF">ACIGW0_09080</name>
</gene>
<name>A0ABW8CPP2_STRBI</name>
<comment type="caution">
    <text evidence="1">The sequence shown here is derived from an EMBL/GenBank/DDBJ whole genome shotgun (WGS) entry which is preliminary data.</text>
</comment>
<protein>
    <submittedName>
        <fullName evidence="1">Uncharacterized protein</fullName>
    </submittedName>
</protein>
<dbReference type="EMBL" id="JBITYT010000003">
    <property type="protein sequence ID" value="MFI9119531.1"/>
    <property type="molecule type" value="Genomic_DNA"/>
</dbReference>
<evidence type="ECO:0000313" key="1">
    <source>
        <dbReference type="EMBL" id="MFI9119531.1"/>
    </source>
</evidence>
<evidence type="ECO:0000313" key="2">
    <source>
        <dbReference type="Proteomes" id="UP001614391"/>
    </source>
</evidence>
<accession>A0ABW8CPP2</accession>
<reference evidence="1 2" key="1">
    <citation type="submission" date="2024-10" db="EMBL/GenBank/DDBJ databases">
        <title>The Natural Products Discovery Center: Release of the First 8490 Sequenced Strains for Exploring Actinobacteria Biosynthetic Diversity.</title>
        <authorList>
            <person name="Kalkreuter E."/>
            <person name="Kautsar S.A."/>
            <person name="Yang D."/>
            <person name="Bader C.D."/>
            <person name="Teijaro C.N."/>
            <person name="Fluegel L."/>
            <person name="Davis C.M."/>
            <person name="Simpson J.R."/>
            <person name="Lauterbach L."/>
            <person name="Steele A.D."/>
            <person name="Gui C."/>
            <person name="Meng S."/>
            <person name="Li G."/>
            <person name="Viehrig K."/>
            <person name="Ye F."/>
            <person name="Su P."/>
            <person name="Kiefer A.F."/>
            <person name="Nichols A."/>
            <person name="Cepeda A.J."/>
            <person name="Yan W."/>
            <person name="Fan B."/>
            <person name="Jiang Y."/>
            <person name="Adhikari A."/>
            <person name="Zheng C.-J."/>
            <person name="Schuster L."/>
            <person name="Cowan T.M."/>
            <person name="Smanski M.J."/>
            <person name="Chevrette M.G."/>
            <person name="De Carvalho L.P.S."/>
            <person name="Shen B."/>
        </authorList>
    </citation>
    <scope>NUCLEOTIDE SEQUENCE [LARGE SCALE GENOMIC DNA]</scope>
    <source>
        <strain evidence="1 2">NPDC053346</strain>
    </source>
</reference>
<dbReference type="Proteomes" id="UP001614391">
    <property type="component" value="Unassembled WGS sequence"/>
</dbReference>
<dbReference type="RefSeq" id="WP_399612518.1">
    <property type="nucleotide sequence ID" value="NZ_JBITYT010000003.1"/>
</dbReference>
<organism evidence="1 2">
    <name type="scientific">Streptomyces bikiniensis</name>
    <dbReference type="NCBI Taxonomy" id="1896"/>
    <lineage>
        <taxon>Bacteria</taxon>
        <taxon>Bacillati</taxon>
        <taxon>Actinomycetota</taxon>
        <taxon>Actinomycetes</taxon>
        <taxon>Kitasatosporales</taxon>
        <taxon>Streptomycetaceae</taxon>
        <taxon>Streptomyces</taxon>
    </lineage>
</organism>